<evidence type="ECO:0000313" key="2">
    <source>
        <dbReference type="EMBL" id="MDX8480061.1"/>
    </source>
</evidence>
<feature type="domain" description="Plasmid replication protein C C-terminal" evidence="1">
    <location>
        <begin position="18"/>
        <end position="110"/>
    </location>
</feature>
<dbReference type="Proteomes" id="UP001287059">
    <property type="component" value="Unassembled WGS sequence"/>
</dbReference>
<sequence length="152" mass="15874">MTTTCAACHNGTCRWCWAPAHRKLHEGGANPDLAGLAAVADRARPTIGVSPGAWPEAAEVMGSQNASITLAAILQRAERIRSCGGYLRDLTEKARAQKFSVWPMVTALLNARVGALEKAAAGKGAEESSAAQERGGCRGAARWISATRCATA</sequence>
<dbReference type="Pfam" id="PF11800">
    <property type="entry name" value="RP-C_C"/>
    <property type="match status" value="1"/>
</dbReference>
<comment type="caution">
    <text evidence="2">The sequence shown here is derived from an EMBL/GenBank/DDBJ whole genome shotgun (WGS) entry which is preliminary data.</text>
</comment>
<reference evidence="2 3" key="1">
    <citation type="submission" date="2023-08" db="EMBL/GenBank/DDBJ databases">
        <title>Implementing the SeqCode for naming new Mesorhizobium species isolated from Vachellia karroo root nodules.</title>
        <authorList>
            <person name="Van Lill M."/>
        </authorList>
    </citation>
    <scope>NUCLEOTIDE SEQUENCE [LARGE SCALE GENOMIC DNA]</scope>
    <source>
        <strain evidence="2 3">VK24D</strain>
    </source>
</reference>
<name>A0ABU4XZD6_9HYPH</name>
<evidence type="ECO:0000313" key="3">
    <source>
        <dbReference type="Proteomes" id="UP001287059"/>
    </source>
</evidence>
<proteinExistence type="predicted"/>
<dbReference type="EMBL" id="JAVIIW010000018">
    <property type="protein sequence ID" value="MDX8480061.1"/>
    <property type="molecule type" value="Genomic_DNA"/>
</dbReference>
<gene>
    <name evidence="2" type="primary">repC</name>
    <name evidence="2" type="ORF">RFN28_16445</name>
</gene>
<accession>A0ABU4XZD6</accession>
<evidence type="ECO:0000259" key="1">
    <source>
        <dbReference type="Pfam" id="PF11800"/>
    </source>
</evidence>
<organism evidence="2 3">
    <name type="scientific">Mesorhizobium album</name>
    <dbReference type="NCBI Taxonomy" id="3072314"/>
    <lineage>
        <taxon>Bacteria</taxon>
        <taxon>Pseudomonadati</taxon>
        <taxon>Pseudomonadota</taxon>
        <taxon>Alphaproteobacteria</taxon>
        <taxon>Hyphomicrobiales</taxon>
        <taxon>Phyllobacteriaceae</taxon>
        <taxon>Mesorhizobium</taxon>
    </lineage>
</organism>
<dbReference type="InterPro" id="IPR021760">
    <property type="entry name" value="RepC_C"/>
</dbReference>
<keyword evidence="3" id="KW-1185">Reference proteome</keyword>
<dbReference type="RefSeq" id="WP_320288363.1">
    <property type="nucleotide sequence ID" value="NZ_JAVIIW010000018.1"/>
</dbReference>
<protein>
    <submittedName>
        <fullName evidence="2">Replication initiation protein RepC</fullName>
    </submittedName>
</protein>